<dbReference type="PANTHER" id="PTHR12304">
    <property type="entry name" value="INOSINE-URIDINE PREFERRING NUCLEOSIDE HYDROLASE"/>
    <property type="match status" value="1"/>
</dbReference>
<feature type="domain" description="Inosine/uridine-preferring nucleoside hydrolase" evidence="3">
    <location>
        <begin position="2"/>
        <end position="291"/>
    </location>
</feature>
<evidence type="ECO:0000313" key="4">
    <source>
        <dbReference type="EMBL" id="MBW8639839.1"/>
    </source>
</evidence>
<accession>A0AAE2ZPW4</accession>
<dbReference type="SUPFAM" id="SSF53590">
    <property type="entry name" value="Nucleoside hydrolase"/>
    <property type="match status" value="1"/>
</dbReference>
<comment type="caution">
    <text evidence="4">The sequence shown here is derived from an EMBL/GenBank/DDBJ whole genome shotgun (WGS) entry which is preliminary data.</text>
</comment>
<gene>
    <name evidence="4" type="ORF">K1W69_21775</name>
</gene>
<evidence type="ECO:0000313" key="5">
    <source>
        <dbReference type="Proteomes" id="UP001196509"/>
    </source>
</evidence>
<dbReference type="AlphaFoldDB" id="A0AAE2ZPW4"/>
<dbReference type="InterPro" id="IPR001910">
    <property type="entry name" value="Inosine/uridine_hydrolase_dom"/>
</dbReference>
<dbReference type="InterPro" id="IPR023186">
    <property type="entry name" value="IUNH"/>
</dbReference>
<keyword evidence="1 4" id="KW-0378">Hydrolase</keyword>
<dbReference type="RefSeq" id="WP_220230541.1">
    <property type="nucleotide sequence ID" value="NZ_JAICBX010000004.1"/>
</dbReference>
<evidence type="ECO:0000256" key="1">
    <source>
        <dbReference type="ARBA" id="ARBA00022801"/>
    </source>
</evidence>
<protein>
    <submittedName>
        <fullName evidence="4">Nucleoside hydrolase</fullName>
    </submittedName>
</protein>
<dbReference type="PANTHER" id="PTHR12304:SF4">
    <property type="entry name" value="URIDINE NUCLEOSIDASE"/>
    <property type="match status" value="1"/>
</dbReference>
<keyword evidence="2" id="KW-0326">Glycosidase</keyword>
<dbReference type="GO" id="GO:0006152">
    <property type="term" value="P:purine nucleoside catabolic process"/>
    <property type="evidence" value="ECO:0007669"/>
    <property type="project" value="TreeGrafter"/>
</dbReference>
<dbReference type="Proteomes" id="UP001196509">
    <property type="component" value="Unassembled WGS sequence"/>
</dbReference>
<dbReference type="Pfam" id="PF01156">
    <property type="entry name" value="IU_nuc_hydro"/>
    <property type="match status" value="1"/>
</dbReference>
<dbReference type="GO" id="GO:0005829">
    <property type="term" value="C:cytosol"/>
    <property type="evidence" value="ECO:0007669"/>
    <property type="project" value="TreeGrafter"/>
</dbReference>
<evidence type="ECO:0000259" key="3">
    <source>
        <dbReference type="Pfam" id="PF01156"/>
    </source>
</evidence>
<dbReference type="Gene3D" id="3.90.245.10">
    <property type="entry name" value="Ribonucleoside hydrolase-like"/>
    <property type="match status" value="1"/>
</dbReference>
<dbReference type="InterPro" id="IPR036452">
    <property type="entry name" value="Ribo_hydro-like"/>
</dbReference>
<keyword evidence="5" id="KW-1185">Reference proteome</keyword>
<organism evidence="4 5">
    <name type="scientific">Flavimaribacter sediminis</name>
    <dbReference type="NCBI Taxonomy" id="2865987"/>
    <lineage>
        <taxon>Bacteria</taxon>
        <taxon>Pseudomonadati</taxon>
        <taxon>Pseudomonadota</taxon>
        <taxon>Alphaproteobacteria</taxon>
        <taxon>Hyphomicrobiales</taxon>
        <taxon>Rhizobiaceae</taxon>
        <taxon>Flavimaribacter</taxon>
    </lineage>
</organism>
<dbReference type="EMBL" id="JAICBX010000004">
    <property type="protein sequence ID" value="MBW8639839.1"/>
    <property type="molecule type" value="Genomic_DNA"/>
</dbReference>
<sequence length="305" mass="32326">MIWIDTDMGFDDMLAVMMVEQSLVDIAGVSLVYGNTRLEQVVRNAFDASSFLGWTMPLFAGASRSILGSVETAERILGPTGMPTLGKRLPKNATTDIPSALSGLTKWLEGLDDAEPVLALGPLTNIAILLLARPDLAPQISHVLWMGGGSGPGNHTASAEFNAFSDPEAVAIVLASGVELRMVDLECCRQVLVGPDFAARLDAGGDEKTSVLKDLLGGYIDIAIQRGRPAMALYDPVAAAIAIEDSVATLEAVWIDVELAGGLTRGRTVVDRRTSAGANARIAVRPDADRIRSMTLDALEKATRQ</sequence>
<name>A0AAE2ZPW4_9HYPH</name>
<proteinExistence type="predicted"/>
<evidence type="ECO:0000256" key="2">
    <source>
        <dbReference type="ARBA" id="ARBA00023295"/>
    </source>
</evidence>
<reference evidence="4" key="1">
    <citation type="submission" date="2021-08" db="EMBL/GenBank/DDBJ databases">
        <title>Hoeflea bacterium WL0058 sp. nov., isolated from the sediment.</title>
        <authorList>
            <person name="Wang L."/>
            <person name="Zhang D."/>
        </authorList>
    </citation>
    <scope>NUCLEOTIDE SEQUENCE</scope>
    <source>
        <strain evidence="4">WL0058</strain>
    </source>
</reference>
<dbReference type="GO" id="GO:0008477">
    <property type="term" value="F:purine nucleosidase activity"/>
    <property type="evidence" value="ECO:0007669"/>
    <property type="project" value="TreeGrafter"/>
</dbReference>